<feature type="domain" description="Thiamine pyrophosphate enzyme TPP-binding" evidence="2">
    <location>
        <begin position="62"/>
        <end position="198"/>
    </location>
</feature>
<evidence type="ECO:0000259" key="2">
    <source>
        <dbReference type="Pfam" id="PF02775"/>
    </source>
</evidence>
<protein>
    <submittedName>
        <fullName evidence="3">2-oxoglutarate ferredoxin oxidoreductase subunit beta</fullName>
    </submittedName>
</protein>
<reference evidence="3" key="2">
    <citation type="journal article" date="2012" name="PLoS ONE">
        <title>A Deeply Branching Thermophilic Bacterium with an Ancient Acetyl-CoA Pathway Dominates a Subsurface Ecosystem.</title>
        <authorList>
            <person name="Takami H."/>
            <person name="Noguchi H."/>
            <person name="Takaki Y."/>
            <person name="Uchiyama I."/>
            <person name="Toyoda A."/>
            <person name="Nishi S."/>
            <person name="Chee G.-J."/>
            <person name="Arai W."/>
            <person name="Nunoura T."/>
            <person name="Itoh T."/>
            <person name="Hattori M."/>
            <person name="Takai K."/>
        </authorList>
    </citation>
    <scope>NUCLEOTIDE SEQUENCE</scope>
</reference>
<dbReference type="InterPro" id="IPR051457">
    <property type="entry name" value="2-oxoacid:Fd_oxidoreductase"/>
</dbReference>
<dbReference type="SUPFAM" id="SSF52518">
    <property type="entry name" value="Thiamin diphosphate-binding fold (THDP-binding)"/>
    <property type="match status" value="1"/>
</dbReference>
<dbReference type="GO" id="GO:0045333">
    <property type="term" value="P:cellular respiration"/>
    <property type="evidence" value="ECO:0007669"/>
    <property type="project" value="UniProtKB-ARBA"/>
</dbReference>
<dbReference type="AlphaFoldDB" id="H5SNL3"/>
<gene>
    <name evidence="3" type="ORF">HGMM_F52D02C28</name>
</gene>
<dbReference type="CDD" id="cd03375">
    <property type="entry name" value="TPP_OGFOR"/>
    <property type="match status" value="1"/>
</dbReference>
<organism evidence="3">
    <name type="scientific">uncultured Acetothermia bacterium</name>
    <dbReference type="NCBI Taxonomy" id="236499"/>
    <lineage>
        <taxon>Bacteria</taxon>
        <taxon>Candidatus Bipolaricaulota</taxon>
        <taxon>environmental samples</taxon>
    </lineage>
</organism>
<proteinExistence type="predicted"/>
<dbReference type="GO" id="GO:0030976">
    <property type="term" value="F:thiamine pyrophosphate binding"/>
    <property type="evidence" value="ECO:0007669"/>
    <property type="project" value="InterPro"/>
</dbReference>
<dbReference type="GO" id="GO:0016625">
    <property type="term" value="F:oxidoreductase activity, acting on the aldehyde or oxo group of donors, iron-sulfur protein as acceptor"/>
    <property type="evidence" value="ECO:0007669"/>
    <property type="project" value="UniProtKB-ARBA"/>
</dbReference>
<evidence type="ECO:0000313" key="3">
    <source>
        <dbReference type="EMBL" id="BAL57749.1"/>
    </source>
</evidence>
<accession>H5SNL3</accession>
<evidence type="ECO:0000256" key="1">
    <source>
        <dbReference type="ARBA" id="ARBA00023002"/>
    </source>
</evidence>
<sequence length="279" mass="31149">MISQPHEYLRLERLPHVWCPGCGHGMITHALACAMAELELNPDQTAVIGGIGCSGRAAFLFDMDTMHTTHGRAIVFATGLKLVRPTLTVILTLGDGDAVGIGGNHFIHACRRNLDLTVIIYNNSIYGQTGGQVAPTTPTHKKSTTSPYGNLEHPFDIARLAIAAGATYVARTTSFDFPDMVKFIKRGIEHKGFAVIEVLTHCPTYYGRLNDLRDPYEMLHTIKEQTVPLDEWAQLSEEERAGKIVIGELHREERPEFVESYYQLIAQMRDRQEHRTDGH</sequence>
<dbReference type="PANTHER" id="PTHR48084">
    <property type="entry name" value="2-OXOGLUTARATE OXIDOREDUCTASE SUBUNIT KORB-RELATED"/>
    <property type="match status" value="1"/>
</dbReference>
<dbReference type="PANTHER" id="PTHR48084:SF1">
    <property type="entry name" value="2-OXOGLUTARATE SYNTHASE SUBUNIT KORB"/>
    <property type="match status" value="1"/>
</dbReference>
<dbReference type="Gene3D" id="3.40.50.970">
    <property type="match status" value="1"/>
</dbReference>
<dbReference type="EMBL" id="AP011783">
    <property type="protein sequence ID" value="BAL57749.1"/>
    <property type="molecule type" value="Genomic_DNA"/>
</dbReference>
<reference evidence="3" key="1">
    <citation type="journal article" date="2005" name="Environ. Microbiol.">
        <title>Genetic and functional properties of uncultivated thermophilic crenarchaeotes from a subsurface gold mine as revealed by analysis of genome fragments.</title>
        <authorList>
            <person name="Nunoura T."/>
            <person name="Hirayama H."/>
            <person name="Takami H."/>
            <person name="Oida H."/>
            <person name="Nishi S."/>
            <person name="Shimamura S."/>
            <person name="Suzuki Y."/>
            <person name="Inagaki F."/>
            <person name="Takai K."/>
            <person name="Nealson K.H."/>
            <person name="Horikoshi K."/>
        </authorList>
    </citation>
    <scope>NUCLEOTIDE SEQUENCE</scope>
</reference>
<dbReference type="InterPro" id="IPR011766">
    <property type="entry name" value="TPP_enzyme_TPP-bd"/>
</dbReference>
<dbReference type="Pfam" id="PF02775">
    <property type="entry name" value="TPP_enzyme_C"/>
    <property type="match status" value="1"/>
</dbReference>
<name>H5SNL3_9BACT</name>
<dbReference type="InterPro" id="IPR029061">
    <property type="entry name" value="THDP-binding"/>
</dbReference>
<keyword evidence="1" id="KW-0560">Oxidoreductase</keyword>